<dbReference type="Pfam" id="PF04005">
    <property type="entry name" value="Hus1"/>
    <property type="match status" value="1"/>
</dbReference>
<dbReference type="GO" id="GO:0005730">
    <property type="term" value="C:nucleolus"/>
    <property type="evidence" value="ECO:0007669"/>
    <property type="project" value="InterPro"/>
</dbReference>
<dbReference type="GO" id="GO:0044778">
    <property type="term" value="P:meiotic DNA integrity checkpoint signaling"/>
    <property type="evidence" value="ECO:0007669"/>
    <property type="project" value="TreeGrafter"/>
</dbReference>
<dbReference type="PANTHER" id="PTHR12900:SF0">
    <property type="entry name" value="CHECKPOINT PROTEIN"/>
    <property type="match status" value="1"/>
</dbReference>
<dbReference type="AlphaFoldDB" id="A0A0D2VT50"/>
<dbReference type="FunCoup" id="A0A0D2VT50">
    <property type="interactions" value="311"/>
</dbReference>
<organism evidence="5 6">
    <name type="scientific">Capsaspora owczarzaki (strain ATCC 30864)</name>
    <dbReference type="NCBI Taxonomy" id="595528"/>
    <lineage>
        <taxon>Eukaryota</taxon>
        <taxon>Filasterea</taxon>
        <taxon>Capsaspora</taxon>
    </lineage>
</organism>
<evidence type="ECO:0000313" key="6">
    <source>
        <dbReference type="Proteomes" id="UP000008743"/>
    </source>
</evidence>
<dbReference type="Gene3D" id="3.70.10.10">
    <property type="match status" value="1"/>
</dbReference>
<dbReference type="GO" id="GO:0030896">
    <property type="term" value="C:checkpoint clamp complex"/>
    <property type="evidence" value="ECO:0007669"/>
    <property type="project" value="InterPro"/>
</dbReference>
<keyword evidence="6" id="KW-1185">Reference proteome</keyword>
<keyword evidence="3" id="KW-0539">Nucleus</keyword>
<proteinExistence type="inferred from homology"/>
<evidence type="ECO:0000256" key="3">
    <source>
        <dbReference type="ARBA" id="ARBA00023242"/>
    </source>
</evidence>
<dbReference type="PhylomeDB" id="A0A0D2VT50"/>
<sequence>MCNTTKTSIFKTYRIQSTHQNNEILVDISLDLLQRALKTANNADTVTMRMIRKEETPFLVLDVVLRPQNTRPGQNSRPRLLCQQIPMLILHHSLIDDYQEPVLPRPEVSIYMPSLKLLRNVVERMKTISSHLDIAANNDKTFWLRVDSDMLEIRASFPNLQNPEWRDGLQPEQEATDPKQFTVARVAIKHFAQFLHGHQVGASNVICSIVEGKAVILFLIDDGVALTYRLPIIPC</sequence>
<protein>
    <recommendedName>
        <fullName evidence="4">Checkpoint protein</fullName>
    </recommendedName>
</protein>
<reference evidence="6" key="1">
    <citation type="submission" date="2011-02" db="EMBL/GenBank/DDBJ databases">
        <title>The Genome Sequence of Capsaspora owczarzaki ATCC 30864.</title>
        <authorList>
            <person name="Russ C."/>
            <person name="Cuomo C."/>
            <person name="Burger G."/>
            <person name="Gray M.W."/>
            <person name="Holland P.W.H."/>
            <person name="King N."/>
            <person name="Lang F.B.F."/>
            <person name="Roger A.J."/>
            <person name="Ruiz-Trillo I."/>
            <person name="Young S.K."/>
            <person name="Zeng Q."/>
            <person name="Gargeya S."/>
            <person name="Alvarado L."/>
            <person name="Berlin A."/>
            <person name="Chapman S.B."/>
            <person name="Chen Z."/>
            <person name="Freedman E."/>
            <person name="Gellesch M."/>
            <person name="Goldberg J."/>
            <person name="Griggs A."/>
            <person name="Gujja S."/>
            <person name="Heilman E."/>
            <person name="Heiman D."/>
            <person name="Howarth C."/>
            <person name="Mehta T."/>
            <person name="Neiman D."/>
            <person name="Pearson M."/>
            <person name="Roberts A."/>
            <person name="Saif S."/>
            <person name="Shea T."/>
            <person name="Shenoy N."/>
            <person name="Sisk P."/>
            <person name="Stolte C."/>
            <person name="Sykes S."/>
            <person name="White J."/>
            <person name="Yandava C."/>
            <person name="Haas B."/>
            <person name="Nusbaum C."/>
            <person name="Birren B."/>
        </authorList>
    </citation>
    <scope>NUCLEOTIDE SEQUENCE</scope>
    <source>
        <strain evidence="6">ATCC 30864</strain>
    </source>
</reference>
<comment type="similarity">
    <text evidence="2 4">Belongs to the HUS1 family.</text>
</comment>
<dbReference type="GO" id="GO:0006289">
    <property type="term" value="P:nucleotide-excision repair"/>
    <property type="evidence" value="ECO:0007669"/>
    <property type="project" value="TreeGrafter"/>
</dbReference>
<dbReference type="eggNOG" id="KOG3999">
    <property type="taxonomic scope" value="Eukaryota"/>
</dbReference>
<dbReference type="OrthoDB" id="10063861at2759"/>
<evidence type="ECO:0000256" key="1">
    <source>
        <dbReference type="ARBA" id="ARBA00004123"/>
    </source>
</evidence>
<dbReference type="GO" id="GO:0035861">
    <property type="term" value="C:site of double-strand break"/>
    <property type="evidence" value="ECO:0007669"/>
    <property type="project" value="TreeGrafter"/>
</dbReference>
<evidence type="ECO:0000256" key="4">
    <source>
        <dbReference type="PIRNR" id="PIRNR011312"/>
    </source>
</evidence>
<dbReference type="InterPro" id="IPR016580">
    <property type="entry name" value="HUS1"/>
</dbReference>
<gene>
    <name evidence="5" type="ORF">CAOG_008855</name>
</gene>
<dbReference type="Proteomes" id="UP000008743">
    <property type="component" value="Unassembled WGS sequence"/>
</dbReference>
<dbReference type="GO" id="GO:0000724">
    <property type="term" value="P:double-strand break repair via homologous recombination"/>
    <property type="evidence" value="ECO:0007669"/>
    <property type="project" value="TreeGrafter"/>
</dbReference>
<name>A0A0D2VT50_CAPO3</name>
<comment type="subcellular location">
    <subcellularLocation>
        <location evidence="1">Nucleus</location>
    </subcellularLocation>
</comment>
<dbReference type="PIRSF" id="PIRSF011312">
    <property type="entry name" value="Cell_cycle_HUS1"/>
    <property type="match status" value="1"/>
</dbReference>
<dbReference type="InParanoid" id="A0A0D2VT50"/>
<dbReference type="STRING" id="595528.A0A0D2VT50"/>
<dbReference type="GO" id="GO:0000723">
    <property type="term" value="P:telomere maintenance"/>
    <property type="evidence" value="ECO:0007669"/>
    <property type="project" value="TreeGrafter"/>
</dbReference>
<dbReference type="EMBL" id="KE346367">
    <property type="protein sequence ID" value="KJE94397.1"/>
    <property type="molecule type" value="Genomic_DNA"/>
</dbReference>
<evidence type="ECO:0000256" key="2">
    <source>
        <dbReference type="ARBA" id="ARBA00005563"/>
    </source>
</evidence>
<dbReference type="InterPro" id="IPR007150">
    <property type="entry name" value="HUS1/Mec3"/>
</dbReference>
<accession>A0A0D2VT50</accession>
<dbReference type="GO" id="GO:0031573">
    <property type="term" value="P:mitotic intra-S DNA damage checkpoint signaling"/>
    <property type="evidence" value="ECO:0007669"/>
    <property type="project" value="TreeGrafter"/>
</dbReference>
<evidence type="ECO:0000313" key="5">
    <source>
        <dbReference type="EMBL" id="KJE94397.1"/>
    </source>
</evidence>
<dbReference type="PANTHER" id="PTHR12900">
    <property type="entry name" value="MITOTIC AND DNA DAMAGE CHECKPOINT PROTEIN HUS1"/>
    <property type="match status" value="1"/>
</dbReference>
<dbReference type="GO" id="GO:0033314">
    <property type="term" value="P:mitotic DNA replication checkpoint signaling"/>
    <property type="evidence" value="ECO:0007669"/>
    <property type="project" value="TreeGrafter"/>
</dbReference>